<dbReference type="AlphaFoldDB" id="A0A2W5Z5E2"/>
<comment type="catalytic activity">
    <reaction evidence="1 8">
        <text>dTDP-alpha-D-glucose = dTDP-4-dehydro-6-deoxy-alpha-D-glucose + H2O</text>
        <dbReference type="Rhea" id="RHEA:17221"/>
        <dbReference type="ChEBI" id="CHEBI:15377"/>
        <dbReference type="ChEBI" id="CHEBI:57477"/>
        <dbReference type="ChEBI" id="CHEBI:57649"/>
        <dbReference type="EC" id="4.2.1.46"/>
    </reaction>
</comment>
<keyword evidence="7 8" id="KW-0456">Lyase</keyword>
<evidence type="ECO:0000256" key="8">
    <source>
        <dbReference type="RuleBase" id="RU004473"/>
    </source>
</evidence>
<evidence type="ECO:0000256" key="2">
    <source>
        <dbReference type="ARBA" id="ARBA00001911"/>
    </source>
</evidence>
<comment type="cofactor">
    <cofactor evidence="2 8">
        <name>NAD(+)</name>
        <dbReference type="ChEBI" id="CHEBI:57540"/>
    </cofactor>
</comment>
<dbReference type="EC" id="4.2.1.46" evidence="4 8"/>
<evidence type="ECO:0000256" key="6">
    <source>
        <dbReference type="ARBA" id="ARBA00023027"/>
    </source>
</evidence>
<feature type="domain" description="NAD(P)-binding" evidence="9">
    <location>
        <begin position="4"/>
        <end position="302"/>
    </location>
</feature>
<dbReference type="CDD" id="cd05246">
    <property type="entry name" value="dTDP_GD_SDR_e"/>
    <property type="match status" value="1"/>
</dbReference>
<organism evidence="10 11">
    <name type="scientific">Candidatus Aeolococcus gillhamiae</name>
    <dbReference type="NCBI Taxonomy" id="3127015"/>
    <lineage>
        <taxon>Bacteria</taxon>
        <taxon>Bacillati</taxon>
        <taxon>Candidatus Dormiibacterota</taxon>
        <taxon>Candidatus Dormibacteria</taxon>
        <taxon>Candidatus Aeolococcales</taxon>
        <taxon>Candidatus Aeolococcaceae</taxon>
        <taxon>Candidatus Aeolococcus</taxon>
    </lineage>
</organism>
<dbReference type="InterPro" id="IPR036291">
    <property type="entry name" value="NAD(P)-bd_dom_sf"/>
</dbReference>
<gene>
    <name evidence="10" type="primary">rfbB</name>
    <name evidence="10" type="ORF">DLM65_07975</name>
</gene>
<protein>
    <recommendedName>
        <fullName evidence="5 8">dTDP-glucose 4,6-dehydratase</fullName>
        <ecNumber evidence="4 8">4.2.1.46</ecNumber>
    </recommendedName>
</protein>
<dbReference type="SUPFAM" id="SSF51735">
    <property type="entry name" value="NAD(P)-binding Rossmann-fold domains"/>
    <property type="match status" value="1"/>
</dbReference>
<reference evidence="10 11" key="1">
    <citation type="journal article" date="2017" name="Nature">
        <title>Atmospheric trace gases support primary production in Antarctic desert surface soil.</title>
        <authorList>
            <person name="Ji M."/>
            <person name="Greening C."/>
            <person name="Vanwonterghem I."/>
            <person name="Carere C.R."/>
            <person name="Bay S.K."/>
            <person name="Steen J.A."/>
            <person name="Montgomery K."/>
            <person name="Lines T."/>
            <person name="Beardall J."/>
            <person name="van Dorst J."/>
            <person name="Snape I."/>
            <person name="Stott M.B."/>
            <person name="Hugenholtz P."/>
            <person name="Ferrari B.C."/>
        </authorList>
    </citation>
    <scope>NUCLEOTIDE SEQUENCE [LARGE SCALE GENOMIC DNA]</scope>
    <source>
        <strain evidence="10">RRmetagenome_bin12</strain>
    </source>
</reference>
<evidence type="ECO:0000313" key="11">
    <source>
        <dbReference type="Proteomes" id="UP000248724"/>
    </source>
</evidence>
<comment type="caution">
    <text evidence="10">The sequence shown here is derived from an EMBL/GenBank/DDBJ whole genome shotgun (WGS) entry which is preliminary data.</text>
</comment>
<keyword evidence="6" id="KW-0520">NAD</keyword>
<dbReference type="Gene3D" id="3.90.25.10">
    <property type="entry name" value="UDP-galactose 4-epimerase, domain 1"/>
    <property type="match status" value="1"/>
</dbReference>
<evidence type="ECO:0000256" key="1">
    <source>
        <dbReference type="ARBA" id="ARBA00001539"/>
    </source>
</evidence>
<dbReference type="PANTHER" id="PTHR43000">
    <property type="entry name" value="DTDP-D-GLUCOSE 4,6-DEHYDRATASE-RELATED"/>
    <property type="match status" value="1"/>
</dbReference>
<dbReference type="FunFam" id="3.40.50.720:FF:000304">
    <property type="entry name" value="UDP-glucose 4,6-dehydratase"/>
    <property type="match status" value="1"/>
</dbReference>
<evidence type="ECO:0000256" key="3">
    <source>
        <dbReference type="ARBA" id="ARBA00008178"/>
    </source>
</evidence>
<dbReference type="Proteomes" id="UP000248724">
    <property type="component" value="Unassembled WGS sequence"/>
</dbReference>
<evidence type="ECO:0000313" key="10">
    <source>
        <dbReference type="EMBL" id="PZR80483.1"/>
    </source>
</evidence>
<evidence type="ECO:0000256" key="7">
    <source>
        <dbReference type="ARBA" id="ARBA00023239"/>
    </source>
</evidence>
<dbReference type="GO" id="GO:0009225">
    <property type="term" value="P:nucleotide-sugar metabolic process"/>
    <property type="evidence" value="ECO:0007669"/>
    <property type="project" value="InterPro"/>
</dbReference>
<dbReference type="Gene3D" id="3.40.50.720">
    <property type="entry name" value="NAD(P)-binding Rossmann-like Domain"/>
    <property type="match status" value="1"/>
</dbReference>
<dbReference type="Pfam" id="PF16363">
    <property type="entry name" value="GDP_Man_Dehyd"/>
    <property type="match status" value="1"/>
</dbReference>
<evidence type="ECO:0000256" key="5">
    <source>
        <dbReference type="ARBA" id="ARBA00016977"/>
    </source>
</evidence>
<proteinExistence type="inferred from homology"/>
<comment type="similarity">
    <text evidence="3 8">Belongs to the NAD(P)-dependent epimerase/dehydratase family. dTDP-glucose dehydratase subfamily.</text>
</comment>
<evidence type="ECO:0000256" key="4">
    <source>
        <dbReference type="ARBA" id="ARBA00011990"/>
    </source>
</evidence>
<dbReference type="InterPro" id="IPR016040">
    <property type="entry name" value="NAD(P)-bd_dom"/>
</dbReference>
<dbReference type="InterPro" id="IPR005888">
    <property type="entry name" value="dTDP_Gluc_deHydtase"/>
</dbReference>
<name>A0A2W5Z5E2_9BACT</name>
<dbReference type="EMBL" id="QHBU01000151">
    <property type="protein sequence ID" value="PZR80483.1"/>
    <property type="molecule type" value="Genomic_DNA"/>
</dbReference>
<evidence type="ECO:0000259" key="9">
    <source>
        <dbReference type="Pfam" id="PF16363"/>
    </source>
</evidence>
<dbReference type="NCBIfam" id="TIGR01181">
    <property type="entry name" value="dTDP_gluc_dehyt"/>
    <property type="match status" value="1"/>
</dbReference>
<sequence length="340" mass="37771">MRLLVSGGAGFIGSEFVRQTISNHPQDRVVVLDKLTYAGNVRNLDPVAQSANYRFVEGDICDGTLVAELVRDVDAIVNFAAESHVDRSLEAPGQFIQTDVFGTYVLLEAARASGVERFLQVSTDEVYGDVEEGSSTEHDPLRPRSPYSASKAGGEMMVWAYRASYGLPVITTRGSNTYGPYQYPEKIIPLFITNAIDDQLLPIYGDGSAVRDYIHVADHARGIDTALRQGTAGQDYNVGYGGATSGGEVADLVLGALDKPASLKQHVRDRLGHDRRYSVNSDRLRGLGWRPLVPLDHGLRETVQWYRENEQWWRPLKSGEFWEFYRRNYKPLQADAAQGL</sequence>
<dbReference type="GO" id="GO:0008460">
    <property type="term" value="F:dTDP-glucose 4,6-dehydratase activity"/>
    <property type="evidence" value="ECO:0007669"/>
    <property type="project" value="UniProtKB-EC"/>
</dbReference>
<accession>A0A2W5Z5E2</accession>